<dbReference type="GO" id="GO:0006508">
    <property type="term" value="P:proteolysis"/>
    <property type="evidence" value="ECO:0007669"/>
    <property type="project" value="InterPro"/>
</dbReference>
<dbReference type="EMBL" id="BMLP01000008">
    <property type="protein sequence ID" value="GGO36985.1"/>
    <property type="molecule type" value="Genomic_DNA"/>
</dbReference>
<name>A0A917YLQ4_9RHOB</name>
<dbReference type="Pfam" id="PF00656">
    <property type="entry name" value="Peptidase_C14"/>
    <property type="match status" value="1"/>
</dbReference>
<dbReference type="Gene3D" id="3.40.50.1460">
    <property type="match status" value="1"/>
</dbReference>
<evidence type="ECO:0000256" key="1">
    <source>
        <dbReference type="SAM" id="MobiDB-lite"/>
    </source>
</evidence>
<dbReference type="PROSITE" id="PS50208">
    <property type="entry name" value="CASPASE_P20"/>
    <property type="match status" value="1"/>
</dbReference>
<dbReference type="InterPro" id="IPR052039">
    <property type="entry name" value="Caspase-related_regulators"/>
</dbReference>
<accession>A0A917YLQ4</accession>
<protein>
    <recommendedName>
        <fullName evidence="2">Caspase family p20 domain-containing protein</fullName>
    </recommendedName>
</protein>
<dbReference type="AlphaFoldDB" id="A0A917YLQ4"/>
<feature type="compositionally biased region" description="Low complexity" evidence="1">
    <location>
        <begin position="336"/>
        <end position="350"/>
    </location>
</feature>
<organism evidence="3 4">
    <name type="scientific">Gemmobacter aquaticus</name>
    <dbReference type="NCBI Taxonomy" id="490185"/>
    <lineage>
        <taxon>Bacteria</taxon>
        <taxon>Pseudomonadati</taxon>
        <taxon>Pseudomonadota</taxon>
        <taxon>Alphaproteobacteria</taxon>
        <taxon>Rhodobacterales</taxon>
        <taxon>Paracoccaceae</taxon>
        <taxon>Gemmobacter</taxon>
    </lineage>
</organism>
<feature type="compositionally biased region" description="Low complexity" evidence="1">
    <location>
        <begin position="447"/>
        <end position="473"/>
    </location>
</feature>
<dbReference type="SUPFAM" id="SSF52129">
    <property type="entry name" value="Caspase-like"/>
    <property type="match status" value="1"/>
</dbReference>
<dbReference type="GO" id="GO:0004197">
    <property type="term" value="F:cysteine-type endopeptidase activity"/>
    <property type="evidence" value="ECO:0007669"/>
    <property type="project" value="InterPro"/>
</dbReference>
<dbReference type="PANTHER" id="PTHR22576">
    <property type="entry name" value="MUCOSA ASSOCIATED LYMPHOID TISSUE LYMPHOMA TRANSLOCATION PROTEIN 1/PARACASPASE"/>
    <property type="match status" value="1"/>
</dbReference>
<evidence type="ECO:0000259" key="2">
    <source>
        <dbReference type="PROSITE" id="PS50208"/>
    </source>
</evidence>
<evidence type="ECO:0000313" key="4">
    <source>
        <dbReference type="Proteomes" id="UP000598196"/>
    </source>
</evidence>
<dbReference type="PANTHER" id="PTHR22576:SF37">
    <property type="entry name" value="MUCOSA-ASSOCIATED LYMPHOID TISSUE LYMPHOMA TRANSLOCATION PROTEIN 1"/>
    <property type="match status" value="1"/>
</dbReference>
<feature type="compositionally biased region" description="Pro residues" evidence="1">
    <location>
        <begin position="351"/>
        <end position="368"/>
    </location>
</feature>
<evidence type="ECO:0000313" key="3">
    <source>
        <dbReference type="EMBL" id="GGO36985.1"/>
    </source>
</evidence>
<feature type="domain" description="Caspase family p20" evidence="2">
    <location>
        <begin position="22"/>
        <end position="155"/>
    </location>
</feature>
<dbReference type="Proteomes" id="UP000598196">
    <property type="component" value="Unassembled WGS sequence"/>
</dbReference>
<dbReference type="SUPFAM" id="SSF47090">
    <property type="entry name" value="PGBD-like"/>
    <property type="match status" value="1"/>
</dbReference>
<dbReference type="InterPro" id="IPR029030">
    <property type="entry name" value="Caspase-like_dom_sf"/>
</dbReference>
<dbReference type="InterPro" id="IPR036365">
    <property type="entry name" value="PGBD-like_sf"/>
</dbReference>
<proteinExistence type="predicted"/>
<feature type="region of interest" description="Disordered" evidence="1">
    <location>
        <begin position="323"/>
        <end position="368"/>
    </location>
</feature>
<feature type="compositionally biased region" description="Pro residues" evidence="1">
    <location>
        <begin position="324"/>
        <end position="335"/>
    </location>
</feature>
<comment type="caution">
    <text evidence="3">The sequence shown here is derived from an EMBL/GenBank/DDBJ whole genome shotgun (WGS) entry which is preliminary data.</text>
</comment>
<dbReference type="InterPro" id="IPR001309">
    <property type="entry name" value="Pept_C14_p20"/>
</dbReference>
<dbReference type="InterPro" id="IPR011600">
    <property type="entry name" value="Pept_C14_caspase"/>
</dbReference>
<reference evidence="3 4" key="1">
    <citation type="journal article" date="2014" name="Int. J. Syst. Evol. Microbiol.">
        <title>Complete genome sequence of Corynebacterium casei LMG S-19264T (=DSM 44701T), isolated from a smear-ripened cheese.</title>
        <authorList>
            <consortium name="US DOE Joint Genome Institute (JGI-PGF)"/>
            <person name="Walter F."/>
            <person name="Albersmeier A."/>
            <person name="Kalinowski J."/>
            <person name="Ruckert C."/>
        </authorList>
    </citation>
    <scope>NUCLEOTIDE SEQUENCE [LARGE SCALE GENOMIC DNA]</scope>
    <source>
        <strain evidence="3 4">CGMCC 1.7029</strain>
    </source>
</reference>
<keyword evidence="4" id="KW-1185">Reference proteome</keyword>
<sequence length="494" mass="51574">MAMHILVLLVFALILAPSIALAQRFALVIGIDAYTALPDLRKATNDARSVAASLEGLGLEVSLLVDADRRQISRAMSDMVSRTGPGDEVLFYFAGHGIQIDGRNFLIPADAPAAGPGDEAFLMAESIAVDQVMETLKSRGAETAVLILDACRDNPFPRNGTRSVGSGRGLAPVAAVQGSFILYSAGTGQTALDRLSDADADPNSVFTRNLLPYLRDPDRPLQEIARDLRARVEAQAASIGHSQRPAYYDELTGDYLLAAAKPPGAEAAPAAADPCAAAARDWEGVASLNDAGLLRAFAVAHFPCAELRNAALEQVALLEKGTVQPPPATRDPPAPLASETATTAPVSPATTPEPAPPLVTPPALLPPVPEGPDPEVILAAQTELKRLGCYRGVIDGDWGKGSRAALARFREIARLPAPPEVEEPTPETVALLRRPENAKCPAPPAPVAKARPAARTTTGAAAKPAATAPGEAPAPKKKCGKLILLPFPAPIDMC</sequence>
<gene>
    <name evidence="3" type="ORF">GCM10010991_31860</name>
</gene>
<feature type="region of interest" description="Disordered" evidence="1">
    <location>
        <begin position="437"/>
        <end position="476"/>
    </location>
</feature>